<dbReference type="Proteomes" id="UP000654345">
    <property type="component" value="Unassembled WGS sequence"/>
</dbReference>
<dbReference type="InterPro" id="IPR025161">
    <property type="entry name" value="IS402-like_dom"/>
</dbReference>
<feature type="region of interest" description="Disordered" evidence="1">
    <location>
        <begin position="49"/>
        <end position="70"/>
    </location>
</feature>
<evidence type="ECO:0000313" key="4">
    <source>
        <dbReference type="Proteomes" id="UP000654345"/>
    </source>
</evidence>
<evidence type="ECO:0000256" key="1">
    <source>
        <dbReference type="SAM" id="MobiDB-lite"/>
    </source>
</evidence>
<protein>
    <recommendedName>
        <fullName evidence="2">Insertion element IS402-like domain-containing protein</fullName>
    </recommendedName>
</protein>
<organism evidence="3 4">
    <name type="scientific">Ktedonobacter robiniae</name>
    <dbReference type="NCBI Taxonomy" id="2778365"/>
    <lineage>
        <taxon>Bacteria</taxon>
        <taxon>Bacillati</taxon>
        <taxon>Chloroflexota</taxon>
        <taxon>Ktedonobacteria</taxon>
        <taxon>Ktedonobacterales</taxon>
        <taxon>Ktedonobacteraceae</taxon>
        <taxon>Ktedonobacter</taxon>
    </lineage>
</organism>
<dbReference type="EMBL" id="BNJG01000002">
    <property type="protein sequence ID" value="GHO57836.1"/>
    <property type="molecule type" value="Genomic_DNA"/>
</dbReference>
<name>A0ABQ3UYA1_9CHLR</name>
<accession>A0ABQ3UYA1</accession>
<dbReference type="InterPro" id="IPR009057">
    <property type="entry name" value="Homeodomain-like_sf"/>
</dbReference>
<evidence type="ECO:0000259" key="2">
    <source>
        <dbReference type="Pfam" id="PF13340"/>
    </source>
</evidence>
<comment type="caution">
    <text evidence="3">The sequence shown here is derived from an EMBL/GenBank/DDBJ whole genome shotgun (WGS) entry which is preliminary data.</text>
</comment>
<sequence length="275" mass="32023">MLKDSAQIHYEILRPVLLWGQTPRERAAETSMSQRTIYYKANLFDQAGMASLLPPEPPPPVPKQDKRSLPPPVRQAIVDAHADYPDLSLHEIASICYTQFGRKPSPHTLKLILATGPKPQRMTRRFPHFTEIDDPVHPRRVIVQLHAEGWTIASIAGYLETSRQTVHATLKRWIEEQFAGLEDKSHTRHRRALKTDLKAMNEVKKLAENPELGAYRYLTLMTEDAPQREHDLREVFNGLRWIVRTGAQWRMMPHDLPPWAAVYQQTQRWREIWRL</sequence>
<feature type="domain" description="Insertion element IS402-like" evidence="2">
    <location>
        <begin position="225"/>
        <end position="271"/>
    </location>
</feature>
<reference evidence="3 4" key="1">
    <citation type="journal article" date="2021" name="Int. J. Syst. Evol. Microbiol.">
        <title>Reticulibacter mediterranei gen. nov., sp. nov., within the new family Reticulibacteraceae fam. nov., and Ktedonospora formicarum gen. nov., sp. nov., Ktedonobacter robiniae sp. nov., Dictyobacter formicarum sp. nov. and Dictyobacter arantiisoli sp. nov., belonging to the class Ktedonobacteria.</title>
        <authorList>
            <person name="Yabe S."/>
            <person name="Zheng Y."/>
            <person name="Wang C.M."/>
            <person name="Sakai Y."/>
            <person name="Abe K."/>
            <person name="Yokota A."/>
            <person name="Donadio S."/>
            <person name="Cavaletti L."/>
            <person name="Monciardini P."/>
        </authorList>
    </citation>
    <scope>NUCLEOTIDE SEQUENCE [LARGE SCALE GENOMIC DNA]</scope>
    <source>
        <strain evidence="3 4">SOSP1-30</strain>
    </source>
</reference>
<dbReference type="PANTHER" id="PTHR30007">
    <property type="entry name" value="PHP DOMAIN PROTEIN"/>
    <property type="match status" value="1"/>
</dbReference>
<keyword evidence="4" id="KW-1185">Reference proteome</keyword>
<dbReference type="PANTHER" id="PTHR30007:SF0">
    <property type="entry name" value="TRANSPOSASE"/>
    <property type="match status" value="1"/>
</dbReference>
<dbReference type="Pfam" id="PF13384">
    <property type="entry name" value="HTH_23"/>
    <property type="match status" value="1"/>
</dbReference>
<gene>
    <name evidence="3" type="ORF">KSB_63110</name>
</gene>
<dbReference type="Pfam" id="PF13340">
    <property type="entry name" value="DUF4096"/>
    <property type="match status" value="1"/>
</dbReference>
<dbReference type="SUPFAM" id="SSF46689">
    <property type="entry name" value="Homeodomain-like"/>
    <property type="match status" value="2"/>
</dbReference>
<evidence type="ECO:0000313" key="3">
    <source>
        <dbReference type="EMBL" id="GHO57836.1"/>
    </source>
</evidence>
<proteinExistence type="predicted"/>